<gene>
    <name evidence="1" type="ORF">ABB30_00420</name>
</gene>
<name>A0A0R0DPR2_9GAMM</name>
<reference evidence="1 2" key="1">
    <citation type="submission" date="2015-05" db="EMBL/GenBank/DDBJ databases">
        <title>Genome sequencing and analysis of members of genus Stenotrophomonas.</title>
        <authorList>
            <person name="Patil P.P."/>
            <person name="Midha S."/>
            <person name="Patil P.B."/>
        </authorList>
    </citation>
    <scope>NUCLEOTIDE SEQUENCE [LARGE SCALE GENOMIC DNA]</scope>
    <source>
        <strain evidence="1 2">DSM 24757</strain>
    </source>
</reference>
<dbReference type="PATRIC" id="fig|336566.3.peg.1049"/>
<dbReference type="AlphaFoldDB" id="A0A0R0DPR2"/>
<sequence length="167" mass="19458">MVDGNQLPLRFVKHKFDVHVYDTLTFYVEYNGDGFFSSQYRRVRSPSYVDSVPRERWPLAGYIGVDNWPGPAKLRWTSLDGEEHSAEIDFSRIFSDGLTLHQVPDDDLAAGIYPQGISTDPEIHLEVDDRTVRVYQRARISIRTERVPGNRYTRNRSDLFLVAEYHY</sequence>
<dbReference type="Proteomes" id="UP000050956">
    <property type="component" value="Unassembled WGS sequence"/>
</dbReference>
<accession>A0A0R0DPR2</accession>
<dbReference type="STRING" id="336566.ABB30_00420"/>
<keyword evidence="2" id="KW-1185">Reference proteome</keyword>
<proteinExistence type="predicted"/>
<evidence type="ECO:0000313" key="1">
    <source>
        <dbReference type="EMBL" id="KRG79640.1"/>
    </source>
</evidence>
<comment type="caution">
    <text evidence="1">The sequence shown here is derived from an EMBL/GenBank/DDBJ whole genome shotgun (WGS) entry which is preliminary data.</text>
</comment>
<dbReference type="EMBL" id="LDJM01000002">
    <property type="protein sequence ID" value="KRG79640.1"/>
    <property type="molecule type" value="Genomic_DNA"/>
</dbReference>
<organism evidence="1 2">
    <name type="scientific">Stenotrophomonas ginsengisoli</name>
    <dbReference type="NCBI Taxonomy" id="336566"/>
    <lineage>
        <taxon>Bacteria</taxon>
        <taxon>Pseudomonadati</taxon>
        <taxon>Pseudomonadota</taxon>
        <taxon>Gammaproteobacteria</taxon>
        <taxon>Lysobacterales</taxon>
        <taxon>Lysobacteraceae</taxon>
        <taxon>Stenotrophomonas</taxon>
    </lineage>
</organism>
<evidence type="ECO:0000313" key="2">
    <source>
        <dbReference type="Proteomes" id="UP000050956"/>
    </source>
</evidence>
<protein>
    <submittedName>
        <fullName evidence="1">Uncharacterized protein</fullName>
    </submittedName>
</protein>